<feature type="signal peptide" evidence="8">
    <location>
        <begin position="1"/>
        <end position="27"/>
    </location>
</feature>
<accession>A0A1C6UL49</accession>
<dbReference type="Proteomes" id="UP000199001">
    <property type="component" value="Unassembled WGS sequence"/>
</dbReference>
<dbReference type="InterPro" id="IPR013783">
    <property type="entry name" value="Ig-like_fold"/>
</dbReference>
<evidence type="ECO:0000256" key="3">
    <source>
        <dbReference type="ARBA" id="ARBA00022801"/>
    </source>
</evidence>
<dbReference type="InterPro" id="IPR050131">
    <property type="entry name" value="Peptidase_S8_subtilisin-like"/>
</dbReference>
<dbReference type="PROSITE" id="PS00138">
    <property type="entry name" value="SUBTILASE_SER"/>
    <property type="match status" value="1"/>
</dbReference>
<dbReference type="EMBL" id="FMHZ01000002">
    <property type="protein sequence ID" value="SCL54691.1"/>
    <property type="molecule type" value="Genomic_DNA"/>
</dbReference>
<dbReference type="PRINTS" id="PR00723">
    <property type="entry name" value="SUBTILISIN"/>
</dbReference>
<keyword evidence="11" id="KW-1185">Reference proteome</keyword>
<organism evidence="10 11">
    <name type="scientific">Micromonospora citrea</name>
    <dbReference type="NCBI Taxonomy" id="47855"/>
    <lineage>
        <taxon>Bacteria</taxon>
        <taxon>Bacillati</taxon>
        <taxon>Actinomycetota</taxon>
        <taxon>Actinomycetes</taxon>
        <taxon>Micromonosporales</taxon>
        <taxon>Micromonosporaceae</taxon>
        <taxon>Micromonospora</taxon>
    </lineage>
</organism>
<sequence length="1131" mass="117738">MKRPRWLAIAACLAVVSTVNPSTPAAATGGTTVAARTAPPPAAEATPRSVTLITGDLVEIRGEGVVSVRPGAGRERVGFLRQRVDGHDLVVPGDAVGLLAAGRLDRRLFDVTTLLAAGYDDARHDDIPLLVRYRDKAARAGTRDWVRRHRARLTGEATAVNALAARTAKRDAGAWWSALVGSARKADGGGPVALAGGVESIRLDGRLTLSLDGSTAQIGAPAAWQAGLTGRGVTVAVLDTGADAGHPDLAGRIRESRNFTDAAEDGDVIGHGTHVASTIAGSGAASDGRYRGVAPDAELLVGKVCADRSCPESAMLAGMQWAAERGADVVNMSISGTDTAEVDLLEEAVDRLTAQHGTLFVAAAGNEGGLGASTVGTPSTAEAALSVAASTRDDAVADFSSRGPRLGDGGTKPEIAAPGVDIVAARSGQAPPEASDPVGDRYARASGTSMAAPHVAGAAALLAQRHPDWTGPQLKAALVATATGLSGVDATAQGAGRVDLRTALAAGVVPDSGSLNFGAQEWPHEDDAPMTRTVTYRNDGAAPVTLDLAATLAGPDGSPAPERMVAVSPQRITVPAGGTAAVTVTVDTSVSAPDGRYAGRVTATPDTGPAVATLLSVLRDVERYALTTRALDRHGADATDHTTVITSWADHSSVVEWSPGEHTTRLPAGDYTVGALVFTDPYQETETITLLAQPKLRLDRDTRLVLDARAGRPVTATVPEPTASFTHADIGYRVNAPYPVEETTVGWTSLRRGFDNLFTAQVGPATTGDTFQSDISAGWARADADGGFTDSPYAYHLGWITPGALPTGLTRRIRQTDVATVVNTYHGPAGHFGATGSGARDATGFIVTQDLRLPGSRVDHYHDNGDTTWSRFLVQFDDQRFTELTLADFADGYRRGRTYRDSWNGAVLAPAFGDRPAEILQGARRTSTGQVIVDDGLLVDPSTGRMSLSGAKMRQDSGRTALYRDGELVAEHGRYGLLRADVPPEEATYRLEAAVDRSSSADVSTKVSSVWTFRSRHQASTLPVFLPLLSVRYAPVLAAGRTAPAGKPFLIPIRVEHQPGSAAGTVTGLTVQVSYDDGATWRAAPVVGSGGSWTAAVTHPADAGHVSLRATATDSRGGRVEQTVIRAYLLR</sequence>
<dbReference type="GO" id="GO:0006508">
    <property type="term" value="P:proteolysis"/>
    <property type="evidence" value="ECO:0007669"/>
    <property type="project" value="UniProtKB-KW"/>
</dbReference>
<dbReference type="PANTHER" id="PTHR43806:SF11">
    <property type="entry name" value="CEREVISIN-RELATED"/>
    <property type="match status" value="1"/>
</dbReference>
<evidence type="ECO:0000256" key="6">
    <source>
        <dbReference type="PROSITE-ProRule" id="PRU01240"/>
    </source>
</evidence>
<dbReference type="Pfam" id="PF00082">
    <property type="entry name" value="Peptidase_S8"/>
    <property type="match status" value="1"/>
</dbReference>
<feature type="domain" description="Peptidase S8/S53" evidence="9">
    <location>
        <begin position="230"/>
        <end position="495"/>
    </location>
</feature>
<dbReference type="InterPro" id="IPR022398">
    <property type="entry name" value="Peptidase_S8_His-AS"/>
</dbReference>
<keyword evidence="2 6" id="KW-0645">Protease</keyword>
<dbReference type="PROSITE" id="PS00137">
    <property type="entry name" value="SUBTILASE_HIS"/>
    <property type="match status" value="1"/>
</dbReference>
<proteinExistence type="inferred from homology"/>
<dbReference type="GO" id="GO:0004252">
    <property type="term" value="F:serine-type endopeptidase activity"/>
    <property type="evidence" value="ECO:0007669"/>
    <property type="project" value="UniProtKB-UniRule"/>
</dbReference>
<dbReference type="GO" id="GO:0005975">
    <property type="term" value="P:carbohydrate metabolic process"/>
    <property type="evidence" value="ECO:0007669"/>
    <property type="project" value="UniProtKB-ARBA"/>
</dbReference>
<dbReference type="InterPro" id="IPR000209">
    <property type="entry name" value="Peptidase_S8/S53_dom"/>
</dbReference>
<name>A0A1C6UL49_9ACTN</name>
<gene>
    <name evidence="10" type="ORF">GA0070606_2324</name>
</gene>
<dbReference type="SUPFAM" id="SSF52743">
    <property type="entry name" value="Subtilisin-like"/>
    <property type="match status" value="1"/>
</dbReference>
<dbReference type="RefSeq" id="WP_091097724.1">
    <property type="nucleotide sequence ID" value="NZ_FMHZ01000002.1"/>
</dbReference>
<dbReference type="STRING" id="47855.GA0070606_2324"/>
<evidence type="ECO:0000256" key="4">
    <source>
        <dbReference type="ARBA" id="ARBA00022825"/>
    </source>
</evidence>
<evidence type="ECO:0000256" key="7">
    <source>
        <dbReference type="SAM" id="MobiDB-lite"/>
    </source>
</evidence>
<dbReference type="PANTHER" id="PTHR43806">
    <property type="entry name" value="PEPTIDASE S8"/>
    <property type="match status" value="1"/>
</dbReference>
<feature type="chain" id="PRO_5039628750" evidence="8">
    <location>
        <begin position="28"/>
        <end position="1131"/>
    </location>
</feature>
<evidence type="ECO:0000256" key="2">
    <source>
        <dbReference type="ARBA" id="ARBA00022670"/>
    </source>
</evidence>
<dbReference type="Gene3D" id="3.40.50.200">
    <property type="entry name" value="Peptidase S8/S53 domain"/>
    <property type="match status" value="1"/>
</dbReference>
<evidence type="ECO:0000256" key="1">
    <source>
        <dbReference type="ARBA" id="ARBA00011073"/>
    </source>
</evidence>
<comment type="similarity">
    <text evidence="1 6">Belongs to the peptidase S8 family.</text>
</comment>
<dbReference type="InterPro" id="IPR036852">
    <property type="entry name" value="Peptidase_S8/S53_dom_sf"/>
</dbReference>
<evidence type="ECO:0000313" key="11">
    <source>
        <dbReference type="Proteomes" id="UP000199001"/>
    </source>
</evidence>
<evidence type="ECO:0000256" key="5">
    <source>
        <dbReference type="PIRSR" id="PIRSR615500-1"/>
    </source>
</evidence>
<keyword evidence="8" id="KW-0732">Signal</keyword>
<feature type="active site" description="Charge relay system" evidence="5 6">
    <location>
        <position position="449"/>
    </location>
</feature>
<dbReference type="AlphaFoldDB" id="A0A1C6UL49"/>
<keyword evidence="4 6" id="KW-0720">Serine protease</keyword>
<evidence type="ECO:0000313" key="10">
    <source>
        <dbReference type="EMBL" id="SCL54691.1"/>
    </source>
</evidence>
<dbReference type="PROSITE" id="PS51892">
    <property type="entry name" value="SUBTILASE"/>
    <property type="match status" value="1"/>
</dbReference>
<keyword evidence="3 6" id="KW-0378">Hydrolase</keyword>
<dbReference type="OrthoDB" id="5167143at2"/>
<dbReference type="InterPro" id="IPR023828">
    <property type="entry name" value="Peptidase_S8_Ser-AS"/>
</dbReference>
<dbReference type="InterPro" id="IPR015500">
    <property type="entry name" value="Peptidase_S8_subtilisin-rel"/>
</dbReference>
<protein>
    <submittedName>
        <fullName evidence="10">Subtilase family protein</fullName>
    </submittedName>
</protein>
<reference evidence="11" key="1">
    <citation type="submission" date="2016-06" db="EMBL/GenBank/DDBJ databases">
        <authorList>
            <person name="Varghese N."/>
            <person name="Submissions Spin"/>
        </authorList>
    </citation>
    <scope>NUCLEOTIDE SEQUENCE [LARGE SCALE GENOMIC DNA]</scope>
    <source>
        <strain evidence="11">DSM 43903</strain>
    </source>
</reference>
<evidence type="ECO:0000256" key="8">
    <source>
        <dbReference type="SAM" id="SignalP"/>
    </source>
</evidence>
<evidence type="ECO:0000259" key="9">
    <source>
        <dbReference type="Pfam" id="PF00082"/>
    </source>
</evidence>
<dbReference type="Gene3D" id="2.60.40.10">
    <property type="entry name" value="Immunoglobulins"/>
    <property type="match status" value="1"/>
</dbReference>
<feature type="active site" description="Charge relay system" evidence="5 6">
    <location>
        <position position="239"/>
    </location>
</feature>
<feature type="region of interest" description="Disordered" evidence="7">
    <location>
        <begin position="24"/>
        <end position="46"/>
    </location>
</feature>
<feature type="active site" description="Charge relay system" evidence="5 6">
    <location>
        <position position="271"/>
    </location>
</feature>